<dbReference type="PROSITE" id="PS01124">
    <property type="entry name" value="HTH_ARAC_FAMILY_2"/>
    <property type="match status" value="1"/>
</dbReference>
<dbReference type="InterPro" id="IPR014710">
    <property type="entry name" value="RmlC-like_jellyroll"/>
</dbReference>
<keyword evidence="4 9" id="KW-0238">DNA-binding</keyword>
<evidence type="ECO:0000256" key="4">
    <source>
        <dbReference type="ARBA" id="ARBA00023125"/>
    </source>
</evidence>
<evidence type="ECO:0000256" key="5">
    <source>
        <dbReference type="ARBA" id="ARBA00023159"/>
    </source>
</evidence>
<dbReference type="InterPro" id="IPR009057">
    <property type="entry name" value="Homeodomain-like_sf"/>
</dbReference>
<evidence type="ECO:0000256" key="1">
    <source>
        <dbReference type="ARBA" id="ARBA00022490"/>
    </source>
</evidence>
<dbReference type="Pfam" id="PF12833">
    <property type="entry name" value="HTH_18"/>
    <property type="match status" value="1"/>
</dbReference>
<dbReference type="RefSeq" id="WP_184306048.1">
    <property type="nucleotide sequence ID" value="NZ_JACHXU010000012.1"/>
</dbReference>
<keyword evidence="2" id="KW-0677">Repeat</keyword>
<dbReference type="SUPFAM" id="SSF51215">
    <property type="entry name" value="Regulatory protein AraC"/>
    <property type="match status" value="1"/>
</dbReference>
<dbReference type="SMART" id="SM00342">
    <property type="entry name" value="HTH_ARAC"/>
    <property type="match status" value="1"/>
</dbReference>
<dbReference type="GO" id="GO:0003700">
    <property type="term" value="F:DNA-binding transcription factor activity"/>
    <property type="evidence" value="ECO:0007669"/>
    <property type="project" value="InterPro"/>
</dbReference>
<dbReference type="InterPro" id="IPR018062">
    <property type="entry name" value="HTH_AraC-typ_CS"/>
</dbReference>
<feature type="domain" description="HTH araC/xylS-type" evidence="8">
    <location>
        <begin position="190"/>
        <end position="288"/>
    </location>
</feature>
<dbReference type="InterPro" id="IPR050204">
    <property type="entry name" value="AraC_XylS_family_regulators"/>
</dbReference>
<keyword evidence="1" id="KW-0963">Cytoplasm</keyword>
<dbReference type="Pfam" id="PF02311">
    <property type="entry name" value="AraC_binding"/>
    <property type="match status" value="1"/>
</dbReference>
<organism evidence="9 10">
    <name type="scientific">Aporhodopirellula rubra</name>
    <dbReference type="NCBI Taxonomy" id="980271"/>
    <lineage>
        <taxon>Bacteria</taxon>
        <taxon>Pseudomonadati</taxon>
        <taxon>Planctomycetota</taxon>
        <taxon>Planctomycetia</taxon>
        <taxon>Pirellulales</taxon>
        <taxon>Pirellulaceae</taxon>
        <taxon>Aporhodopirellula</taxon>
    </lineage>
</organism>
<dbReference type="PROSITE" id="PS00041">
    <property type="entry name" value="HTH_ARAC_FAMILY_1"/>
    <property type="match status" value="1"/>
</dbReference>
<dbReference type="InterPro" id="IPR020449">
    <property type="entry name" value="Tscrpt_reg_AraC-type_HTH"/>
</dbReference>
<gene>
    <name evidence="9" type="ORF">FHS27_003575</name>
</gene>
<keyword evidence="5" id="KW-0010">Activator</keyword>
<evidence type="ECO:0000259" key="8">
    <source>
        <dbReference type="PROSITE" id="PS01124"/>
    </source>
</evidence>
<evidence type="ECO:0000313" key="10">
    <source>
        <dbReference type="Proteomes" id="UP000536179"/>
    </source>
</evidence>
<proteinExistence type="predicted"/>
<evidence type="ECO:0000313" key="9">
    <source>
        <dbReference type="EMBL" id="MBB3207748.1"/>
    </source>
</evidence>
<dbReference type="PANTHER" id="PTHR46796">
    <property type="entry name" value="HTH-TYPE TRANSCRIPTIONAL ACTIVATOR RHAS-RELATED"/>
    <property type="match status" value="1"/>
</dbReference>
<keyword evidence="7" id="KW-0684">Rhamnose metabolism</keyword>
<comment type="caution">
    <text evidence="9">The sequence shown here is derived from an EMBL/GenBank/DDBJ whole genome shotgun (WGS) entry which is preliminary data.</text>
</comment>
<dbReference type="GO" id="GO:0051213">
    <property type="term" value="F:dioxygenase activity"/>
    <property type="evidence" value="ECO:0007669"/>
    <property type="project" value="UniProtKB-KW"/>
</dbReference>
<dbReference type="InterPro" id="IPR003313">
    <property type="entry name" value="AraC-bd"/>
</dbReference>
<name>A0A7W5E126_9BACT</name>
<dbReference type="SUPFAM" id="SSF46689">
    <property type="entry name" value="Homeodomain-like"/>
    <property type="match status" value="2"/>
</dbReference>
<keyword evidence="9" id="KW-0223">Dioxygenase</keyword>
<reference evidence="9 10" key="1">
    <citation type="submission" date="2020-08" db="EMBL/GenBank/DDBJ databases">
        <title>Genomic Encyclopedia of Type Strains, Phase III (KMG-III): the genomes of soil and plant-associated and newly described type strains.</title>
        <authorList>
            <person name="Whitman W."/>
        </authorList>
    </citation>
    <scope>NUCLEOTIDE SEQUENCE [LARGE SCALE GENOMIC DNA]</scope>
    <source>
        <strain evidence="9 10">CECT 8075</strain>
    </source>
</reference>
<evidence type="ECO:0000256" key="7">
    <source>
        <dbReference type="ARBA" id="ARBA00023308"/>
    </source>
</evidence>
<dbReference type="AlphaFoldDB" id="A0A7W5E126"/>
<dbReference type="Gene3D" id="1.10.10.60">
    <property type="entry name" value="Homeodomain-like"/>
    <property type="match status" value="2"/>
</dbReference>
<keyword evidence="9" id="KW-0560">Oxidoreductase</keyword>
<keyword evidence="10" id="KW-1185">Reference proteome</keyword>
<evidence type="ECO:0000256" key="6">
    <source>
        <dbReference type="ARBA" id="ARBA00023163"/>
    </source>
</evidence>
<dbReference type="InterPro" id="IPR047220">
    <property type="entry name" value="RhaR_RhaS-like_N"/>
</dbReference>
<dbReference type="Proteomes" id="UP000536179">
    <property type="component" value="Unassembled WGS sequence"/>
</dbReference>
<keyword evidence="3" id="KW-0805">Transcription regulation</keyword>
<keyword evidence="6" id="KW-0804">Transcription</keyword>
<dbReference type="CDD" id="cd06977">
    <property type="entry name" value="cupin_RhaR_RhaS-like_N"/>
    <property type="match status" value="1"/>
</dbReference>
<evidence type="ECO:0000256" key="2">
    <source>
        <dbReference type="ARBA" id="ARBA00022737"/>
    </source>
</evidence>
<sequence length="307" mass="35388">MPESIRVLRKSQFFHPDGFPIVVTRRDPQEPFGLHSHEFWEIVIITGGSGLHVTGDDSYELAAGDAFVIGGSRPHDYQNLDDLRLINVLFDNNELPWGLGDLSEMPGYHALFTLEPAFRQRHRFDSRLRLDPMDLAYAIEQIERLEHELDERAAGFRVQAFAMMMQLVTFLARCYDRCRSPRSQGLLEVADAIAHIEIHYPDVITLDQLIQISNMSRRNFLRTFETVMGDSPIQYLIRLRIRKACERLRTSQKSITEIAMDVGFSDSNYFSRKFRDVIGVSPREYKRMYREVPPVTGVDMGLDDGSD</sequence>
<dbReference type="PRINTS" id="PR00032">
    <property type="entry name" value="HTHARAC"/>
</dbReference>
<accession>A0A7W5E126</accession>
<dbReference type="InterPro" id="IPR037923">
    <property type="entry name" value="HTH-like"/>
</dbReference>
<dbReference type="Gene3D" id="2.60.120.10">
    <property type="entry name" value="Jelly Rolls"/>
    <property type="match status" value="1"/>
</dbReference>
<dbReference type="GO" id="GO:0043565">
    <property type="term" value="F:sequence-specific DNA binding"/>
    <property type="evidence" value="ECO:0007669"/>
    <property type="project" value="InterPro"/>
</dbReference>
<dbReference type="EMBL" id="JACHXU010000012">
    <property type="protein sequence ID" value="MBB3207748.1"/>
    <property type="molecule type" value="Genomic_DNA"/>
</dbReference>
<protein>
    <submittedName>
        <fullName evidence="9">AraC-like DNA-binding protein/quercetin dioxygenase-like cupin family protein</fullName>
    </submittedName>
</protein>
<evidence type="ECO:0000256" key="3">
    <source>
        <dbReference type="ARBA" id="ARBA00023015"/>
    </source>
</evidence>
<dbReference type="InterPro" id="IPR018060">
    <property type="entry name" value="HTH_AraC"/>
</dbReference>